<name>A0A8J8MBV3_9FIRM</name>
<dbReference type="GO" id="GO:0022857">
    <property type="term" value="F:transmembrane transporter activity"/>
    <property type="evidence" value="ECO:0007669"/>
    <property type="project" value="InterPro"/>
</dbReference>
<evidence type="ECO:0000256" key="1">
    <source>
        <dbReference type="ARBA" id="ARBA00004651"/>
    </source>
</evidence>
<proteinExistence type="predicted"/>
<dbReference type="RefSeq" id="WP_212690323.1">
    <property type="nucleotide sequence ID" value="NZ_CP058561.1"/>
</dbReference>
<feature type="transmembrane region" description="Helical" evidence="6">
    <location>
        <begin position="108"/>
        <end position="129"/>
    </location>
</feature>
<feature type="transmembrane region" description="Helical" evidence="6">
    <location>
        <begin position="85"/>
        <end position="102"/>
    </location>
</feature>
<dbReference type="InterPro" id="IPR001851">
    <property type="entry name" value="ABC_transp_permease"/>
</dbReference>
<organism evidence="7 8">
    <name type="scientific">Vallitalea guaymasensis</name>
    <dbReference type="NCBI Taxonomy" id="1185412"/>
    <lineage>
        <taxon>Bacteria</taxon>
        <taxon>Bacillati</taxon>
        <taxon>Bacillota</taxon>
        <taxon>Clostridia</taxon>
        <taxon>Lachnospirales</taxon>
        <taxon>Vallitaleaceae</taxon>
        <taxon>Vallitalea</taxon>
    </lineage>
</organism>
<keyword evidence="8" id="KW-1185">Reference proteome</keyword>
<protein>
    <submittedName>
        <fullName evidence="7">ABC transporter permease</fullName>
    </submittedName>
</protein>
<dbReference type="PANTHER" id="PTHR47089">
    <property type="entry name" value="ABC TRANSPORTER, PERMEASE PROTEIN"/>
    <property type="match status" value="1"/>
</dbReference>
<sequence length="354" mass="38702">MRKNLKFEVVRTSMAILIALAVALIIIFLTSNEPGVALKEFVVGPIDSLRHFGNVIELAIPLMFTGLAVSIMFKAQQFNLGAEGGFFIGGVAAMVVAIKVSLPVVAHPLVAILFGGILGAIVVSIPAFMKVRWNATELVSSLMLNYIALFIGAYLLNYHFRDPNSGAIASYKIPKTAKLMVILDGTRIHAGLIIVAVMVVLCYYFLYRTKWGYEIRITGENKRFAEYSGINTAKVIILSQVFGGFIAGMGGSIEVLGLYRRFTWQTLPGYGWDGIIVAILARNNPLYVPIGAIFLAYLRIGADLMSRGSDVQSEVVAIIQGVIIVFIVAESFLSKYKHKLVYKEAKKLSVKGVK</sequence>
<dbReference type="CDD" id="cd06580">
    <property type="entry name" value="TM_PBP1_transp_TpRbsC_like"/>
    <property type="match status" value="1"/>
</dbReference>
<keyword evidence="5 6" id="KW-0472">Membrane</keyword>
<feature type="transmembrane region" description="Helical" evidence="6">
    <location>
        <begin position="12"/>
        <end position="31"/>
    </location>
</feature>
<evidence type="ECO:0000256" key="6">
    <source>
        <dbReference type="SAM" id="Phobius"/>
    </source>
</evidence>
<accession>A0A8J8MBV3</accession>
<evidence type="ECO:0000313" key="7">
    <source>
        <dbReference type="EMBL" id="QUH30106.1"/>
    </source>
</evidence>
<dbReference type="PANTHER" id="PTHR47089:SF1">
    <property type="entry name" value="GUANOSINE ABC TRANSPORTER PERMEASE PROTEIN NUPP"/>
    <property type="match status" value="1"/>
</dbReference>
<comment type="subcellular location">
    <subcellularLocation>
        <location evidence="1">Cell membrane</location>
        <topology evidence="1">Multi-pass membrane protein</topology>
    </subcellularLocation>
</comment>
<dbReference type="Proteomes" id="UP000677305">
    <property type="component" value="Chromosome"/>
</dbReference>
<evidence type="ECO:0000256" key="3">
    <source>
        <dbReference type="ARBA" id="ARBA00022692"/>
    </source>
</evidence>
<feature type="transmembrane region" description="Helical" evidence="6">
    <location>
        <begin position="314"/>
        <end position="333"/>
    </location>
</feature>
<gene>
    <name evidence="7" type="ORF">HYG85_14765</name>
</gene>
<evidence type="ECO:0000256" key="2">
    <source>
        <dbReference type="ARBA" id="ARBA00022475"/>
    </source>
</evidence>
<feature type="transmembrane region" description="Helical" evidence="6">
    <location>
        <begin position="286"/>
        <end position="302"/>
    </location>
</feature>
<evidence type="ECO:0000256" key="4">
    <source>
        <dbReference type="ARBA" id="ARBA00022989"/>
    </source>
</evidence>
<dbReference type="AlphaFoldDB" id="A0A8J8MBV3"/>
<feature type="transmembrane region" description="Helical" evidence="6">
    <location>
        <begin position="51"/>
        <end position="73"/>
    </location>
</feature>
<reference evidence="7 8" key="1">
    <citation type="submission" date="2020-07" db="EMBL/GenBank/DDBJ databases">
        <title>Vallitalea guaymasensis genome.</title>
        <authorList>
            <person name="Postec A."/>
        </authorList>
    </citation>
    <scope>NUCLEOTIDE SEQUENCE [LARGE SCALE GENOMIC DNA]</scope>
    <source>
        <strain evidence="7 8">Ra1766G1</strain>
    </source>
</reference>
<keyword evidence="3 6" id="KW-0812">Transmembrane</keyword>
<keyword evidence="2" id="KW-1003">Cell membrane</keyword>
<dbReference type="EMBL" id="CP058561">
    <property type="protein sequence ID" value="QUH30106.1"/>
    <property type="molecule type" value="Genomic_DNA"/>
</dbReference>
<evidence type="ECO:0000256" key="5">
    <source>
        <dbReference type="ARBA" id="ARBA00023136"/>
    </source>
</evidence>
<dbReference type="Pfam" id="PF02653">
    <property type="entry name" value="BPD_transp_2"/>
    <property type="match status" value="1"/>
</dbReference>
<evidence type="ECO:0000313" key="8">
    <source>
        <dbReference type="Proteomes" id="UP000677305"/>
    </source>
</evidence>
<feature type="transmembrane region" description="Helical" evidence="6">
    <location>
        <begin position="138"/>
        <end position="156"/>
    </location>
</feature>
<dbReference type="KEGG" id="vgu:HYG85_14765"/>
<feature type="transmembrane region" description="Helical" evidence="6">
    <location>
        <begin position="188"/>
        <end position="206"/>
    </location>
</feature>
<dbReference type="GO" id="GO:0005886">
    <property type="term" value="C:plasma membrane"/>
    <property type="evidence" value="ECO:0007669"/>
    <property type="project" value="UniProtKB-SubCell"/>
</dbReference>
<keyword evidence="4 6" id="KW-1133">Transmembrane helix</keyword>